<accession>A0ABT3C718</accession>
<dbReference type="EMBL" id="JACKTY010000013">
    <property type="protein sequence ID" value="MCV7225280.1"/>
    <property type="molecule type" value="Genomic_DNA"/>
</dbReference>
<sequence>MSTRYTAIPVSELPYPHGLGKVEYETLEHGMRKLLGPNHSDQDTNAKMFWTRQYQQLLRDHLKPHFDSGGDIVQIAHAAAESAHSSAVFDQTLSADGYTAYTQYIAGLPTWTDRHPSIAAREAARWTHHPPTLYIDAETFTIDDGRHRLSLLRSLIEPTTSDFPVLVRIISSI</sequence>
<reference evidence="1 2" key="1">
    <citation type="journal article" date="2022" name="BMC Genomics">
        <title>Comparative genome analysis of mycobacteria focusing on tRNA and non-coding RNA.</title>
        <authorList>
            <person name="Behra P.R.K."/>
            <person name="Pettersson B.M.F."/>
            <person name="Ramesh M."/>
            <person name="Das S."/>
            <person name="Dasgupta S."/>
            <person name="Kirsebom L.A."/>
        </authorList>
    </citation>
    <scope>NUCLEOTIDE SEQUENCE [LARGE SCALE GENOMIC DNA]</scope>
    <source>
        <strain evidence="1 2">DSM 44078</strain>
    </source>
</reference>
<dbReference type="Proteomes" id="UP001526201">
    <property type="component" value="Unassembled WGS sequence"/>
</dbReference>
<comment type="caution">
    <text evidence="1">The sequence shown here is derived from an EMBL/GenBank/DDBJ whole genome shotgun (WGS) entry which is preliminary data.</text>
</comment>
<dbReference type="RefSeq" id="WP_264066048.1">
    <property type="nucleotide sequence ID" value="NZ_JACKTY010000013.1"/>
</dbReference>
<proteinExistence type="predicted"/>
<name>A0ABT3C718_9MYCO</name>
<evidence type="ECO:0000313" key="2">
    <source>
        <dbReference type="Proteomes" id="UP001526201"/>
    </source>
</evidence>
<evidence type="ECO:0000313" key="1">
    <source>
        <dbReference type="EMBL" id="MCV7225280.1"/>
    </source>
</evidence>
<organism evidence="1 2">
    <name type="scientific">Mycolicibacterium komossense</name>
    <dbReference type="NCBI Taxonomy" id="1779"/>
    <lineage>
        <taxon>Bacteria</taxon>
        <taxon>Bacillati</taxon>
        <taxon>Actinomycetota</taxon>
        <taxon>Actinomycetes</taxon>
        <taxon>Mycobacteriales</taxon>
        <taxon>Mycobacteriaceae</taxon>
        <taxon>Mycolicibacterium</taxon>
    </lineage>
</organism>
<keyword evidence="2" id="KW-1185">Reference proteome</keyword>
<gene>
    <name evidence="1" type="ORF">H7J73_04430</name>
</gene>
<protein>
    <submittedName>
        <fullName evidence="1">Uncharacterized protein</fullName>
    </submittedName>
</protein>